<feature type="compositionally biased region" description="Polar residues" evidence="1">
    <location>
        <begin position="367"/>
        <end position="382"/>
    </location>
</feature>
<feature type="compositionally biased region" description="Basic and acidic residues" evidence="1">
    <location>
        <begin position="267"/>
        <end position="282"/>
    </location>
</feature>
<organism evidence="3 4">
    <name type="scientific">Ephemerocybe angulata</name>
    <dbReference type="NCBI Taxonomy" id="980116"/>
    <lineage>
        <taxon>Eukaryota</taxon>
        <taxon>Fungi</taxon>
        <taxon>Dikarya</taxon>
        <taxon>Basidiomycota</taxon>
        <taxon>Agaricomycotina</taxon>
        <taxon>Agaricomycetes</taxon>
        <taxon>Agaricomycetidae</taxon>
        <taxon>Agaricales</taxon>
        <taxon>Agaricineae</taxon>
        <taxon>Psathyrellaceae</taxon>
        <taxon>Ephemerocybe</taxon>
    </lineage>
</organism>
<protein>
    <recommendedName>
        <fullName evidence="5">BTB domain-containing protein</fullName>
    </recommendedName>
</protein>
<feature type="transmembrane region" description="Helical" evidence="2">
    <location>
        <begin position="430"/>
        <end position="453"/>
    </location>
</feature>
<feature type="compositionally biased region" description="Polar residues" evidence="1">
    <location>
        <begin position="1"/>
        <end position="32"/>
    </location>
</feature>
<evidence type="ECO:0000256" key="2">
    <source>
        <dbReference type="SAM" id="Phobius"/>
    </source>
</evidence>
<dbReference type="AlphaFoldDB" id="A0A8H5EYJ3"/>
<evidence type="ECO:0000313" key="3">
    <source>
        <dbReference type="EMBL" id="KAF5317335.1"/>
    </source>
</evidence>
<dbReference type="EMBL" id="JAACJK010000219">
    <property type="protein sequence ID" value="KAF5317335.1"/>
    <property type="molecule type" value="Genomic_DNA"/>
</dbReference>
<evidence type="ECO:0000313" key="4">
    <source>
        <dbReference type="Proteomes" id="UP000541558"/>
    </source>
</evidence>
<accession>A0A8H5EYJ3</accession>
<keyword evidence="2" id="KW-0472">Membrane</keyword>
<keyword evidence="4" id="KW-1185">Reference proteome</keyword>
<feature type="region of interest" description="Disordered" evidence="1">
    <location>
        <begin position="267"/>
        <end position="382"/>
    </location>
</feature>
<sequence length="454" mass="50442">MVRHTFASQDTPSASPKSTTMPRDSHKQSTPLNYDPDFLPDSIVFATKDRVYFSVPRNPFVALEYSTGGFAYSHRLHDIEPGEEQNIIKLPEVKSDLFRFFCKVLCPRDPSSTLELSQQQWLSLLQLANAWSFHFVRRAAIAALTPTLTPLELIDLGKKRNVSAWLLSGYRALVTRPETLSIADSDALGHSNALLLFSIRESYLLACAAGRKELYCPDEQITAAFQYDLERVRVAEKVYTPTLDRRMREEEKLRDLQAAVAGESKGVEEFIRKPDRDTDEASQRFAIRKPVRIPSRTSSVTAVSTTHAAPPMPRLPVPESRREDSSSSPEQFAGSSSNESDHCPMEPSSSPEQSFVSPSGVDDLEPETTTQPIASQSNDSETVLPTDLHQNESTLLPLSISTLGRGVDSYPPSPAFPAHTMLVINGPISYPLLGMLIPFAFLFFFPVFFSALLS</sequence>
<proteinExistence type="predicted"/>
<evidence type="ECO:0000256" key="1">
    <source>
        <dbReference type="SAM" id="MobiDB-lite"/>
    </source>
</evidence>
<dbReference type="Proteomes" id="UP000541558">
    <property type="component" value="Unassembled WGS sequence"/>
</dbReference>
<dbReference type="OrthoDB" id="10340289at2759"/>
<name>A0A8H5EYJ3_9AGAR</name>
<keyword evidence="2" id="KW-0812">Transmembrane</keyword>
<reference evidence="3 4" key="1">
    <citation type="journal article" date="2020" name="ISME J.">
        <title>Uncovering the hidden diversity of litter-decomposition mechanisms in mushroom-forming fungi.</title>
        <authorList>
            <person name="Floudas D."/>
            <person name="Bentzer J."/>
            <person name="Ahren D."/>
            <person name="Johansson T."/>
            <person name="Persson P."/>
            <person name="Tunlid A."/>
        </authorList>
    </citation>
    <scope>NUCLEOTIDE SEQUENCE [LARGE SCALE GENOMIC DNA]</scope>
    <source>
        <strain evidence="3 4">CBS 175.51</strain>
    </source>
</reference>
<feature type="compositionally biased region" description="Low complexity" evidence="1">
    <location>
        <begin position="347"/>
        <end position="359"/>
    </location>
</feature>
<evidence type="ECO:0008006" key="5">
    <source>
        <dbReference type="Google" id="ProtNLM"/>
    </source>
</evidence>
<keyword evidence="2" id="KW-1133">Transmembrane helix</keyword>
<comment type="caution">
    <text evidence="3">The sequence shown here is derived from an EMBL/GenBank/DDBJ whole genome shotgun (WGS) entry which is preliminary data.</text>
</comment>
<feature type="compositionally biased region" description="Low complexity" evidence="1">
    <location>
        <begin position="294"/>
        <end position="309"/>
    </location>
</feature>
<gene>
    <name evidence="3" type="ORF">D9611_003667</name>
</gene>
<feature type="region of interest" description="Disordered" evidence="1">
    <location>
        <begin position="1"/>
        <end position="34"/>
    </location>
</feature>